<evidence type="ECO:0000313" key="2">
    <source>
        <dbReference type="Proteomes" id="UP001551011"/>
    </source>
</evidence>
<gene>
    <name evidence="1" type="ORF">AB0H04_45345</name>
</gene>
<proteinExistence type="predicted"/>
<organism evidence="1 2">
    <name type="scientific">Streptomyces flaveolus</name>
    <dbReference type="NCBI Taxonomy" id="67297"/>
    <lineage>
        <taxon>Bacteria</taxon>
        <taxon>Bacillati</taxon>
        <taxon>Actinomycetota</taxon>
        <taxon>Actinomycetes</taxon>
        <taxon>Kitasatosporales</taxon>
        <taxon>Streptomycetaceae</taxon>
        <taxon>Streptomyces</taxon>
    </lineage>
</organism>
<protein>
    <submittedName>
        <fullName evidence="1">DUF6420 family protein</fullName>
    </submittedName>
</protein>
<name>A0ABV3AQZ5_9ACTN</name>
<reference evidence="1 2" key="1">
    <citation type="submission" date="2024-06" db="EMBL/GenBank/DDBJ databases">
        <title>The Natural Products Discovery Center: Release of the First 8490 Sequenced Strains for Exploring Actinobacteria Biosynthetic Diversity.</title>
        <authorList>
            <person name="Kalkreuter E."/>
            <person name="Kautsar S.A."/>
            <person name="Yang D."/>
            <person name="Bader C.D."/>
            <person name="Teijaro C.N."/>
            <person name="Fluegel L."/>
            <person name="Davis C.M."/>
            <person name="Simpson J.R."/>
            <person name="Lauterbach L."/>
            <person name="Steele A.D."/>
            <person name="Gui C."/>
            <person name="Meng S."/>
            <person name="Li G."/>
            <person name="Viehrig K."/>
            <person name="Ye F."/>
            <person name="Su P."/>
            <person name="Kiefer A.F."/>
            <person name="Nichols A."/>
            <person name="Cepeda A.J."/>
            <person name="Yan W."/>
            <person name="Fan B."/>
            <person name="Jiang Y."/>
            <person name="Adhikari A."/>
            <person name="Zheng C.-J."/>
            <person name="Schuster L."/>
            <person name="Cowan T.M."/>
            <person name="Smanski M.J."/>
            <person name="Chevrette M.G."/>
            <person name="De Carvalho L.P.S."/>
            <person name="Shen B."/>
        </authorList>
    </citation>
    <scope>NUCLEOTIDE SEQUENCE [LARGE SCALE GENOMIC DNA]</scope>
    <source>
        <strain evidence="1 2">NPDC020594</strain>
    </source>
</reference>
<keyword evidence="2" id="KW-1185">Reference proteome</keyword>
<dbReference type="InterPro" id="IPR046305">
    <property type="entry name" value="DUF6420"/>
</dbReference>
<dbReference type="EMBL" id="JBFAEG010000064">
    <property type="protein sequence ID" value="MEU5713935.1"/>
    <property type="molecule type" value="Genomic_DNA"/>
</dbReference>
<evidence type="ECO:0000313" key="1">
    <source>
        <dbReference type="EMBL" id="MEU5713935.1"/>
    </source>
</evidence>
<comment type="caution">
    <text evidence="1">The sequence shown here is derived from an EMBL/GenBank/DDBJ whole genome shotgun (WGS) entry which is preliminary data.</text>
</comment>
<sequence length="54" mass="5452">MEFLPEPTGPGSTSPAGSADLSTFVRALLAIELGDFGPATRLFAETSTIAGDPA</sequence>
<dbReference type="Proteomes" id="UP001551011">
    <property type="component" value="Unassembled WGS sequence"/>
</dbReference>
<dbReference type="RefSeq" id="WP_359261579.1">
    <property type="nucleotide sequence ID" value="NZ_JBFAEG010000064.1"/>
</dbReference>
<dbReference type="Pfam" id="PF19984">
    <property type="entry name" value="DUF6420"/>
    <property type="match status" value="1"/>
</dbReference>
<accession>A0ABV3AQZ5</accession>